<dbReference type="OrthoDB" id="408152at2759"/>
<dbReference type="Proteomes" id="UP000800200">
    <property type="component" value="Unassembled WGS sequence"/>
</dbReference>
<evidence type="ECO:0000313" key="1">
    <source>
        <dbReference type="EMBL" id="KAF2191880.1"/>
    </source>
</evidence>
<evidence type="ECO:0000313" key="2">
    <source>
        <dbReference type="Proteomes" id="UP000800200"/>
    </source>
</evidence>
<reference evidence="1" key="1">
    <citation type="journal article" date="2020" name="Stud. Mycol.">
        <title>101 Dothideomycetes genomes: a test case for predicting lifestyles and emergence of pathogens.</title>
        <authorList>
            <person name="Haridas S."/>
            <person name="Albert R."/>
            <person name="Binder M."/>
            <person name="Bloem J."/>
            <person name="Labutti K."/>
            <person name="Salamov A."/>
            <person name="Andreopoulos B."/>
            <person name="Baker S."/>
            <person name="Barry K."/>
            <person name="Bills G."/>
            <person name="Bluhm B."/>
            <person name="Cannon C."/>
            <person name="Castanera R."/>
            <person name="Culley D."/>
            <person name="Daum C."/>
            <person name="Ezra D."/>
            <person name="Gonzalez J."/>
            <person name="Henrissat B."/>
            <person name="Kuo A."/>
            <person name="Liang C."/>
            <person name="Lipzen A."/>
            <person name="Lutzoni F."/>
            <person name="Magnuson J."/>
            <person name="Mondo S."/>
            <person name="Nolan M."/>
            <person name="Ohm R."/>
            <person name="Pangilinan J."/>
            <person name="Park H.-J."/>
            <person name="Ramirez L."/>
            <person name="Alfaro M."/>
            <person name="Sun H."/>
            <person name="Tritt A."/>
            <person name="Yoshinaga Y."/>
            <person name="Zwiers L.-H."/>
            <person name="Turgeon B."/>
            <person name="Goodwin S."/>
            <person name="Spatafora J."/>
            <person name="Crous P."/>
            <person name="Grigoriev I."/>
        </authorList>
    </citation>
    <scope>NUCLEOTIDE SEQUENCE</scope>
    <source>
        <strain evidence="1">CBS 207.26</strain>
    </source>
</reference>
<keyword evidence="2" id="KW-1185">Reference proteome</keyword>
<dbReference type="InterPro" id="IPR040632">
    <property type="entry name" value="Sulfotransfer_4"/>
</dbReference>
<dbReference type="SUPFAM" id="SSF52540">
    <property type="entry name" value="P-loop containing nucleoside triphosphate hydrolases"/>
    <property type="match status" value="1"/>
</dbReference>
<evidence type="ECO:0008006" key="3">
    <source>
        <dbReference type="Google" id="ProtNLM"/>
    </source>
</evidence>
<protein>
    <recommendedName>
        <fullName evidence="3">P-loop containing nucleoside triphosphate hydrolase protein</fullName>
    </recommendedName>
</protein>
<dbReference type="AlphaFoldDB" id="A0A6A6EP60"/>
<proteinExistence type="predicted"/>
<accession>A0A6A6EP60</accession>
<organism evidence="1 2">
    <name type="scientific">Zopfia rhizophila CBS 207.26</name>
    <dbReference type="NCBI Taxonomy" id="1314779"/>
    <lineage>
        <taxon>Eukaryota</taxon>
        <taxon>Fungi</taxon>
        <taxon>Dikarya</taxon>
        <taxon>Ascomycota</taxon>
        <taxon>Pezizomycotina</taxon>
        <taxon>Dothideomycetes</taxon>
        <taxon>Dothideomycetes incertae sedis</taxon>
        <taxon>Zopfiaceae</taxon>
        <taxon>Zopfia</taxon>
    </lineage>
</organism>
<dbReference type="EMBL" id="ML994616">
    <property type="protein sequence ID" value="KAF2191880.1"/>
    <property type="molecule type" value="Genomic_DNA"/>
</dbReference>
<dbReference type="Pfam" id="PF17784">
    <property type="entry name" value="Sulfotransfer_4"/>
    <property type="match status" value="1"/>
</dbReference>
<dbReference type="InterPro" id="IPR027417">
    <property type="entry name" value="P-loop_NTPase"/>
</dbReference>
<gene>
    <name evidence="1" type="ORF">K469DRAFT_804977</name>
</gene>
<sequence>MARPTRLIDQLPEKKDPKEIQILILGMPRTGVSSLRTALNALGYETFHGSMMNQQPHLYPYWEETLTAYYYGSIPRYTRRDYDKTPRRLQHLLQPSWHPSLGRSDKSLS</sequence>
<name>A0A6A6EP60_9PEZI</name>
<dbReference type="Gene3D" id="3.40.50.300">
    <property type="entry name" value="P-loop containing nucleotide triphosphate hydrolases"/>
    <property type="match status" value="1"/>
</dbReference>